<sequence length="171" mass="19781">MNEQIKRELAFHSRLKKQRKARVIEIDTHEDLDRLTELLLTGMGYTVVRRLLPLGDYQWGSPLGQVIVERKTPADARDVERLSKQVVRLRDASSHGGCFPILLIDHREEYNTGRYTPKYQPWSDSDFDNVLLSIGGRVRIAHCQQGQLAHRLDSLYRWSMKSSHGLLDTEV</sequence>
<accession>A0A0F8Z4F3</accession>
<evidence type="ECO:0000259" key="1">
    <source>
        <dbReference type="Pfam" id="PF02732"/>
    </source>
</evidence>
<dbReference type="GO" id="GO:0006259">
    <property type="term" value="P:DNA metabolic process"/>
    <property type="evidence" value="ECO:0007669"/>
    <property type="project" value="UniProtKB-ARBA"/>
</dbReference>
<dbReference type="EMBL" id="LAZR01049855">
    <property type="protein sequence ID" value="KKK88667.1"/>
    <property type="molecule type" value="Genomic_DNA"/>
</dbReference>
<dbReference type="InterPro" id="IPR006166">
    <property type="entry name" value="ERCC4_domain"/>
</dbReference>
<name>A0A0F8Z4F3_9ZZZZ</name>
<evidence type="ECO:0000313" key="2">
    <source>
        <dbReference type="EMBL" id="KKK88667.1"/>
    </source>
</evidence>
<dbReference type="Pfam" id="PF02732">
    <property type="entry name" value="ERCC4"/>
    <property type="match status" value="1"/>
</dbReference>
<dbReference type="GO" id="GO:0004518">
    <property type="term" value="F:nuclease activity"/>
    <property type="evidence" value="ECO:0007669"/>
    <property type="project" value="InterPro"/>
</dbReference>
<dbReference type="SUPFAM" id="SSF52980">
    <property type="entry name" value="Restriction endonuclease-like"/>
    <property type="match status" value="1"/>
</dbReference>
<dbReference type="AlphaFoldDB" id="A0A0F8Z4F3"/>
<protein>
    <recommendedName>
        <fullName evidence="1">ERCC4 domain-containing protein</fullName>
    </recommendedName>
</protein>
<organism evidence="2">
    <name type="scientific">marine sediment metagenome</name>
    <dbReference type="NCBI Taxonomy" id="412755"/>
    <lineage>
        <taxon>unclassified sequences</taxon>
        <taxon>metagenomes</taxon>
        <taxon>ecological metagenomes</taxon>
    </lineage>
</organism>
<proteinExistence type="predicted"/>
<gene>
    <name evidence="2" type="ORF">LCGC14_2740850</name>
</gene>
<dbReference type="InterPro" id="IPR011335">
    <property type="entry name" value="Restrct_endonuc-II-like"/>
</dbReference>
<reference evidence="2" key="1">
    <citation type="journal article" date="2015" name="Nature">
        <title>Complex archaea that bridge the gap between prokaryotes and eukaryotes.</title>
        <authorList>
            <person name="Spang A."/>
            <person name="Saw J.H."/>
            <person name="Jorgensen S.L."/>
            <person name="Zaremba-Niedzwiedzka K."/>
            <person name="Martijn J."/>
            <person name="Lind A.E."/>
            <person name="van Eijk R."/>
            <person name="Schleper C."/>
            <person name="Guy L."/>
            <person name="Ettema T.J."/>
        </authorList>
    </citation>
    <scope>NUCLEOTIDE SEQUENCE</scope>
</reference>
<feature type="domain" description="ERCC4" evidence="1">
    <location>
        <begin position="26"/>
        <end position="134"/>
    </location>
</feature>
<dbReference type="Gene3D" id="3.40.50.10130">
    <property type="match status" value="1"/>
</dbReference>
<dbReference type="GO" id="GO:0003677">
    <property type="term" value="F:DNA binding"/>
    <property type="evidence" value="ECO:0007669"/>
    <property type="project" value="InterPro"/>
</dbReference>
<comment type="caution">
    <text evidence="2">The sequence shown here is derived from an EMBL/GenBank/DDBJ whole genome shotgun (WGS) entry which is preliminary data.</text>
</comment>